<dbReference type="InterPro" id="IPR011922">
    <property type="entry name" value="Cell_div_FtsL"/>
</dbReference>
<keyword evidence="4 8" id="KW-0812">Transmembrane</keyword>
<evidence type="ECO:0000256" key="7">
    <source>
        <dbReference type="ARBA" id="ARBA00023306"/>
    </source>
</evidence>
<evidence type="ECO:0000256" key="9">
    <source>
        <dbReference type="NCBIfam" id="TIGR02209"/>
    </source>
</evidence>
<keyword evidence="6 8" id="KW-0472">Membrane</keyword>
<comment type="subcellular location">
    <subcellularLocation>
        <location evidence="8">Cell inner membrane</location>
        <topology evidence="8">Single-pass type II membrane protein</topology>
    </subcellularLocation>
    <subcellularLocation>
        <location evidence="1">Cell membrane</location>
        <topology evidence="1">Single-pass type II membrane protein</topology>
    </subcellularLocation>
    <text evidence="8">Localizes to the division septum where it forms a ring structure.</text>
</comment>
<evidence type="ECO:0000256" key="4">
    <source>
        <dbReference type="ARBA" id="ARBA00022692"/>
    </source>
</evidence>
<evidence type="ECO:0000256" key="2">
    <source>
        <dbReference type="ARBA" id="ARBA00022475"/>
    </source>
</evidence>
<evidence type="ECO:0000313" key="11">
    <source>
        <dbReference type="EMBL" id="MFD1215313.1"/>
    </source>
</evidence>
<dbReference type="Proteomes" id="UP001597264">
    <property type="component" value="Unassembled WGS sequence"/>
</dbReference>
<reference evidence="12" key="1">
    <citation type="journal article" date="2019" name="Int. J. Syst. Evol. Microbiol.">
        <title>The Global Catalogue of Microorganisms (GCM) 10K type strain sequencing project: providing services to taxonomists for standard genome sequencing and annotation.</title>
        <authorList>
            <consortium name="The Broad Institute Genomics Platform"/>
            <consortium name="The Broad Institute Genome Sequencing Center for Infectious Disease"/>
            <person name="Wu L."/>
            <person name="Ma J."/>
        </authorList>
    </citation>
    <scope>NUCLEOTIDE SEQUENCE [LARGE SCALE GENOMIC DNA]</scope>
    <source>
        <strain evidence="12">CCUG 54356</strain>
    </source>
</reference>
<feature type="transmembrane region" description="Helical" evidence="8">
    <location>
        <begin position="17"/>
        <end position="36"/>
    </location>
</feature>
<accession>A0ABW3U3B8</accession>
<comment type="subunit">
    <text evidence="8">Part of a complex composed of FtsB, FtsL and FtsQ.</text>
</comment>
<comment type="function">
    <text evidence="8">Essential cell division protein. May link together the upstream cell division proteins, which are predominantly cytoplasmic, with the downstream cell division proteins, which are predominantly periplasmic.</text>
</comment>
<dbReference type="HAMAP" id="MF_00910">
    <property type="entry name" value="FtsL"/>
    <property type="match status" value="1"/>
</dbReference>
<keyword evidence="2 8" id="KW-1003">Cell membrane</keyword>
<keyword evidence="5 8" id="KW-1133">Transmembrane helix</keyword>
<keyword evidence="7 8" id="KW-0131">Cell cycle</keyword>
<evidence type="ECO:0000256" key="8">
    <source>
        <dbReference type="HAMAP-Rule" id="MF_00910"/>
    </source>
</evidence>
<feature type="coiled-coil region" evidence="10">
    <location>
        <begin position="40"/>
        <end position="67"/>
    </location>
</feature>
<evidence type="ECO:0000256" key="3">
    <source>
        <dbReference type="ARBA" id="ARBA00022618"/>
    </source>
</evidence>
<evidence type="ECO:0000256" key="6">
    <source>
        <dbReference type="ARBA" id="ARBA00023136"/>
    </source>
</evidence>
<proteinExistence type="inferred from homology"/>
<comment type="similarity">
    <text evidence="8">Belongs to the FtsL family.</text>
</comment>
<sequence length="102" mass="11718">MAGAQGGKQRDTPGSKWLLGSVWLLLMISALGVVYTTQESRELTAKLEQAQRHRDELRYEQERLLLERGAWSAYSRIEEVAQKELKMHAPTQDERVLVPARR</sequence>
<dbReference type="EMBL" id="JBHTLR010000004">
    <property type="protein sequence ID" value="MFD1215313.1"/>
    <property type="molecule type" value="Genomic_DNA"/>
</dbReference>
<organism evidence="11 12">
    <name type="scientific">Microbulbifer celer</name>
    <dbReference type="NCBI Taxonomy" id="435905"/>
    <lineage>
        <taxon>Bacteria</taxon>
        <taxon>Pseudomonadati</taxon>
        <taxon>Pseudomonadota</taxon>
        <taxon>Gammaproteobacteria</taxon>
        <taxon>Cellvibrionales</taxon>
        <taxon>Microbulbiferaceae</taxon>
        <taxon>Microbulbifer</taxon>
    </lineage>
</organism>
<comment type="caution">
    <text evidence="11">The sequence shown here is derived from an EMBL/GenBank/DDBJ whole genome shotgun (WGS) entry which is preliminary data.</text>
</comment>
<dbReference type="PANTHER" id="PTHR37479:SF1">
    <property type="entry name" value="CELL DIVISION PROTEIN FTSL"/>
    <property type="match status" value="1"/>
</dbReference>
<gene>
    <name evidence="8 11" type="primary">ftsL</name>
    <name evidence="11" type="ORF">ACFQ2X_01755</name>
</gene>
<evidence type="ECO:0000256" key="10">
    <source>
        <dbReference type="SAM" id="Coils"/>
    </source>
</evidence>
<evidence type="ECO:0000256" key="1">
    <source>
        <dbReference type="ARBA" id="ARBA00004401"/>
    </source>
</evidence>
<evidence type="ECO:0000313" key="12">
    <source>
        <dbReference type="Proteomes" id="UP001597264"/>
    </source>
</evidence>
<dbReference type="RefSeq" id="WP_230437938.1">
    <property type="nucleotide sequence ID" value="NZ_CP087715.1"/>
</dbReference>
<keyword evidence="8" id="KW-0997">Cell inner membrane</keyword>
<dbReference type="GO" id="GO:0051301">
    <property type="term" value="P:cell division"/>
    <property type="evidence" value="ECO:0007669"/>
    <property type="project" value="UniProtKB-KW"/>
</dbReference>
<dbReference type="PANTHER" id="PTHR37479">
    <property type="entry name" value="CELL DIVISION PROTEIN FTSL"/>
    <property type="match status" value="1"/>
</dbReference>
<protein>
    <recommendedName>
        <fullName evidence="8 9">Cell division protein FtsL</fullName>
    </recommendedName>
</protein>
<name>A0ABW3U3B8_9GAMM</name>
<keyword evidence="3 8" id="KW-0132">Cell division</keyword>
<dbReference type="NCBIfam" id="TIGR02209">
    <property type="entry name" value="ftsL_broad"/>
    <property type="match status" value="1"/>
</dbReference>
<keyword evidence="12" id="KW-1185">Reference proteome</keyword>
<dbReference type="Pfam" id="PF04999">
    <property type="entry name" value="FtsL"/>
    <property type="match status" value="1"/>
</dbReference>
<keyword evidence="10" id="KW-0175">Coiled coil</keyword>
<evidence type="ECO:0000256" key="5">
    <source>
        <dbReference type="ARBA" id="ARBA00022989"/>
    </source>
</evidence>